<evidence type="ECO:0000256" key="4">
    <source>
        <dbReference type="ARBA" id="ARBA00023268"/>
    </source>
</evidence>
<dbReference type="SUPFAM" id="SSF50129">
    <property type="entry name" value="GroES-like"/>
    <property type="match status" value="1"/>
</dbReference>
<dbReference type="Pfam" id="PF14765">
    <property type="entry name" value="PS-DH"/>
    <property type="match status" value="1"/>
</dbReference>
<evidence type="ECO:0000256" key="2">
    <source>
        <dbReference type="ARBA" id="ARBA00022553"/>
    </source>
</evidence>
<dbReference type="FunFam" id="3.40.50.720:FF:000209">
    <property type="entry name" value="Polyketide synthase Pks12"/>
    <property type="match status" value="1"/>
</dbReference>
<evidence type="ECO:0000313" key="8">
    <source>
        <dbReference type="EMBL" id="KAK6334105.1"/>
    </source>
</evidence>
<dbReference type="InterPro" id="IPR009081">
    <property type="entry name" value="PP-bd_ACP"/>
</dbReference>
<dbReference type="SMART" id="SM00827">
    <property type="entry name" value="PKS_AT"/>
    <property type="match status" value="1"/>
</dbReference>
<keyword evidence="2" id="KW-0597">Phosphoprotein</keyword>
<dbReference type="InterPro" id="IPR020807">
    <property type="entry name" value="PKS_DH"/>
</dbReference>
<feature type="domain" description="Carrier" evidence="6">
    <location>
        <begin position="1350"/>
        <end position="1432"/>
    </location>
</feature>
<sequence>MKVAYFRGLAAAAVARDPNTNGTMMSVGLSQNEILPILEDLSANGHRDLHIGCINSPNNVTIAGNRDDIDALKSILDEKAIFARKLKVPCAYHSPHMVENAKAYLSQAGKLDARHKSSGSIPLISYLTGEEAPGDRLREIDYWVDNFCSAVNFEQSLGRIDHLASIANAPKKLDLSHRKGVLITNILEIGPHSALQGPIRDILQTFKFAHNIQYNTALVRQTSALGSFLKAVGGLQCSGFDLNISNLTSDHNTEKVSPLSDLPAYPFAHSRKFWSESRRSKNQRLRRYKPNELLGVSSPDSNPFFASWRNFLSRLKSTWIEDHIINNVVLYPGAGMLAMAIEAMNQHTKETLKMPAQAFCLKDVEFVAAMRIPEAPAELETHTYLRICGEKKFKPGAWYEFNILSCEDDLWKVNCKGLIKAEIRNEDYKAFCRPPGDSSASKSTDLSTSEFYDRIRQAGYIYGPSFQRISGIQWSGQGEPLGAVKVFDRSQGQPQAEIFGYEMTRVSGLEQDPLQKVFQEGVHTCWRPSWKAIGAVPNNESHDTEIKLGSGSTRKDQKRTNAAKLQTAEVHVHSATPSVLRLASTLQSKLEADAHISCTVINSHKAVELEGEADIRIILWDVDRESILANLTEHDLVALKRIFDTRKSILWLQTADQLSPNFSSQHLIDGLSRVIRLERTLLNFATLLTESKGALDRAQVISRVCQNLLSGDDASNVPQTFRETSTGDIEFCSLVEATEVTKIVRAARLAPEPEPTPWDIKTPLKMVVGSPGVLDTTHFIEDLEPRDPLLDNEIEVEVKAVGVNFKDCLIALGALNEKSIGSEIAGVVTRIGRDTTDHGLRPNSRVFGFSTNGYRTIFRNHAKGFSVIPESLTFTEAASIPINYATAWHSLRHVAQLAAGETVLIHSGAGGTGQAAIQIAQYLGATVFTTVGTDEKRKILTTVYGIPSDHIFDSRDSTGFAKGVMRMTNGNGVDVVFNSLSGDMLFNSWECIAPFGRFIEIGKKDIQASNGLPMAQFEKNCSFSAVDLGHMFLQRPEQVTRLINEVVDLFNKGRLQTVFPIHRFGISSLVSAFRLMQSGKSSGKIVVETESQSHVQAILPTKAKSSFHPNASYVIAGGLGGLGRDTARWMAERGAKCLILITRTGPKTQQAQELISELRSIGSAPFAEMKHSDWTETLACKVSGSWNLHNLLPKDLDFFVLLSSVQGIIGSRTQSNYAAANTYQDALAQHRVSCGLKAVSLQLGLMDTDGYLAEHEDEKQMMLAQQTYIPVLRSEFHALLDHFCASDLDSTALGSEQLAIGLRLLNINPELDPLGTSWGKNPMFQALRRISAEVSESGGTSLASQFAAASSTAEAVRVVIAALTERLASTIAGTAPEDIEESKAVQAYGVDSLQTMELRSWFLKSFQSDLPAFEILGASSLTALARVIVERSHLRAKQ</sequence>
<dbReference type="PANTHER" id="PTHR43775:SF29">
    <property type="entry name" value="ASPERFURANONE POLYKETIDE SYNTHASE AFOG-RELATED"/>
    <property type="match status" value="1"/>
</dbReference>
<dbReference type="SMART" id="SM00822">
    <property type="entry name" value="PKS_KR"/>
    <property type="match status" value="1"/>
</dbReference>
<feature type="domain" description="PKS/mFAS DH" evidence="7">
    <location>
        <begin position="291"/>
        <end position="596"/>
    </location>
</feature>
<dbReference type="PANTHER" id="PTHR43775">
    <property type="entry name" value="FATTY ACID SYNTHASE"/>
    <property type="match status" value="1"/>
</dbReference>
<dbReference type="SUPFAM" id="SSF52151">
    <property type="entry name" value="FabD/lysophospholipase-like"/>
    <property type="match status" value="1"/>
</dbReference>
<organism evidence="8 9">
    <name type="scientific">Orbilia brochopaga</name>
    <dbReference type="NCBI Taxonomy" id="3140254"/>
    <lineage>
        <taxon>Eukaryota</taxon>
        <taxon>Fungi</taxon>
        <taxon>Dikarya</taxon>
        <taxon>Ascomycota</taxon>
        <taxon>Pezizomycotina</taxon>
        <taxon>Orbiliomycetes</taxon>
        <taxon>Orbiliales</taxon>
        <taxon>Orbiliaceae</taxon>
        <taxon>Orbilia</taxon>
    </lineage>
</organism>
<evidence type="ECO:0000256" key="1">
    <source>
        <dbReference type="ARBA" id="ARBA00022450"/>
    </source>
</evidence>
<dbReference type="InterPro" id="IPR036291">
    <property type="entry name" value="NAD(P)-bd_dom_sf"/>
</dbReference>
<dbReference type="InterPro" id="IPR050091">
    <property type="entry name" value="PKS_NRPS_Biosynth_Enz"/>
</dbReference>
<reference evidence="8 9" key="1">
    <citation type="submission" date="2019-10" db="EMBL/GenBank/DDBJ databases">
        <authorList>
            <person name="Palmer J.M."/>
        </authorList>
    </citation>
    <scope>NUCLEOTIDE SEQUENCE [LARGE SCALE GENOMIC DNA]</scope>
    <source>
        <strain evidence="8 9">TWF696</strain>
    </source>
</reference>
<dbReference type="Gene3D" id="3.30.70.3290">
    <property type="match status" value="1"/>
</dbReference>
<dbReference type="InterPro" id="IPR049900">
    <property type="entry name" value="PKS_mFAS_DH"/>
</dbReference>
<dbReference type="InterPro" id="IPR049552">
    <property type="entry name" value="PKS_DH_N"/>
</dbReference>
<dbReference type="Pfam" id="PF23114">
    <property type="entry name" value="NAD-bd_HRPKS_sdrA"/>
    <property type="match status" value="1"/>
</dbReference>
<dbReference type="Pfam" id="PF13602">
    <property type="entry name" value="ADH_zinc_N_2"/>
    <property type="match status" value="1"/>
</dbReference>
<keyword evidence="1" id="KW-0596">Phosphopantetheine</keyword>
<dbReference type="InterPro" id="IPR020843">
    <property type="entry name" value="ER"/>
</dbReference>
<dbReference type="EMBL" id="JAVHNQ010000013">
    <property type="protein sequence ID" value="KAK6334105.1"/>
    <property type="molecule type" value="Genomic_DNA"/>
</dbReference>
<dbReference type="GO" id="GO:0004312">
    <property type="term" value="F:fatty acid synthase activity"/>
    <property type="evidence" value="ECO:0007669"/>
    <property type="project" value="TreeGrafter"/>
</dbReference>
<evidence type="ECO:0000256" key="5">
    <source>
        <dbReference type="PROSITE-ProRule" id="PRU01363"/>
    </source>
</evidence>
<dbReference type="Pfam" id="PF08659">
    <property type="entry name" value="KR"/>
    <property type="match status" value="2"/>
</dbReference>
<keyword evidence="9" id="KW-1185">Reference proteome</keyword>
<dbReference type="Proteomes" id="UP001375240">
    <property type="component" value="Unassembled WGS sequence"/>
</dbReference>
<dbReference type="PROSITE" id="PS50075">
    <property type="entry name" value="CARRIER"/>
    <property type="match status" value="1"/>
</dbReference>
<name>A0AAV9U6D8_9PEZI</name>
<dbReference type="Gene3D" id="3.40.50.720">
    <property type="entry name" value="NAD(P)-binding Rossmann-like Domain"/>
    <property type="match status" value="2"/>
</dbReference>
<dbReference type="SUPFAM" id="SSF51735">
    <property type="entry name" value="NAD(P)-binding Rossmann-fold domains"/>
    <property type="match status" value="2"/>
</dbReference>
<comment type="caution">
    <text evidence="5">Lacks conserved residue(s) required for the propagation of feature annotation.</text>
</comment>
<dbReference type="InterPro" id="IPR049551">
    <property type="entry name" value="PKS_DH_C"/>
</dbReference>
<dbReference type="InterPro" id="IPR042104">
    <property type="entry name" value="PKS_dehydratase_sf"/>
</dbReference>
<dbReference type="InterPro" id="IPR057326">
    <property type="entry name" value="KR_dom"/>
</dbReference>
<dbReference type="PROSITE" id="PS00012">
    <property type="entry name" value="PHOSPHOPANTETHEINE"/>
    <property type="match status" value="1"/>
</dbReference>
<dbReference type="Gene3D" id="3.40.366.10">
    <property type="entry name" value="Malonyl-Coenzyme A Acyl Carrier Protein, domain 2"/>
    <property type="match status" value="1"/>
</dbReference>
<gene>
    <name evidence="8" type="ORF">TWF696_002607</name>
</gene>
<dbReference type="InterPro" id="IPR036736">
    <property type="entry name" value="ACP-like_sf"/>
</dbReference>
<dbReference type="InterPro" id="IPR020806">
    <property type="entry name" value="PKS_PP-bd"/>
</dbReference>
<dbReference type="GO" id="GO:1901336">
    <property type="term" value="P:lactone biosynthetic process"/>
    <property type="evidence" value="ECO:0007669"/>
    <property type="project" value="UniProtKB-ARBA"/>
</dbReference>
<keyword evidence="3" id="KW-0808">Transferase</keyword>
<evidence type="ECO:0000313" key="9">
    <source>
        <dbReference type="Proteomes" id="UP001375240"/>
    </source>
</evidence>
<dbReference type="GO" id="GO:0031177">
    <property type="term" value="F:phosphopantetheine binding"/>
    <property type="evidence" value="ECO:0007669"/>
    <property type="project" value="InterPro"/>
</dbReference>
<dbReference type="GO" id="GO:0006633">
    <property type="term" value="P:fatty acid biosynthetic process"/>
    <property type="evidence" value="ECO:0007669"/>
    <property type="project" value="TreeGrafter"/>
</dbReference>
<dbReference type="Gene3D" id="1.10.1200.10">
    <property type="entry name" value="ACP-like"/>
    <property type="match status" value="1"/>
</dbReference>
<protein>
    <recommendedName>
        <fullName evidence="10">Carrier domain-containing protein</fullName>
    </recommendedName>
</protein>
<dbReference type="InterPro" id="IPR013968">
    <property type="entry name" value="PKS_KR"/>
</dbReference>
<dbReference type="PROSITE" id="PS52019">
    <property type="entry name" value="PKS_MFAS_DH"/>
    <property type="match status" value="1"/>
</dbReference>
<dbReference type="SUPFAM" id="SSF47336">
    <property type="entry name" value="ACP-like"/>
    <property type="match status" value="1"/>
</dbReference>
<dbReference type="Pfam" id="PF00698">
    <property type="entry name" value="Acyl_transf_1"/>
    <property type="match status" value="1"/>
</dbReference>
<evidence type="ECO:0008006" key="10">
    <source>
        <dbReference type="Google" id="ProtNLM"/>
    </source>
</evidence>
<proteinExistence type="predicted"/>
<dbReference type="GO" id="GO:0030639">
    <property type="term" value="P:polyketide biosynthetic process"/>
    <property type="evidence" value="ECO:0007669"/>
    <property type="project" value="UniProtKB-ARBA"/>
</dbReference>
<dbReference type="InterPro" id="IPR056501">
    <property type="entry name" value="NAD-bd_HRPKS_sdrA"/>
</dbReference>
<evidence type="ECO:0000256" key="3">
    <source>
        <dbReference type="ARBA" id="ARBA00022679"/>
    </source>
</evidence>
<dbReference type="Pfam" id="PF00550">
    <property type="entry name" value="PP-binding"/>
    <property type="match status" value="1"/>
</dbReference>
<dbReference type="Pfam" id="PF21089">
    <property type="entry name" value="PKS_DH_N"/>
    <property type="match status" value="1"/>
</dbReference>
<dbReference type="SMART" id="SM00829">
    <property type="entry name" value="PKS_ER"/>
    <property type="match status" value="1"/>
</dbReference>
<evidence type="ECO:0000259" key="6">
    <source>
        <dbReference type="PROSITE" id="PS50075"/>
    </source>
</evidence>
<dbReference type="InterPro" id="IPR001227">
    <property type="entry name" value="Ac_transferase_dom_sf"/>
</dbReference>
<keyword evidence="4" id="KW-0511">Multifunctional enzyme</keyword>
<dbReference type="Gene3D" id="3.10.129.110">
    <property type="entry name" value="Polyketide synthase dehydratase"/>
    <property type="match status" value="1"/>
</dbReference>
<dbReference type="InterPro" id="IPR014043">
    <property type="entry name" value="Acyl_transferase_dom"/>
</dbReference>
<dbReference type="Gene3D" id="3.90.180.10">
    <property type="entry name" value="Medium-chain alcohol dehydrogenases, catalytic domain"/>
    <property type="match status" value="1"/>
</dbReference>
<comment type="caution">
    <text evidence="8">The sequence shown here is derived from an EMBL/GenBank/DDBJ whole genome shotgun (WGS) entry which is preliminary data.</text>
</comment>
<dbReference type="InterPro" id="IPR006162">
    <property type="entry name" value="Ppantetheine_attach_site"/>
</dbReference>
<dbReference type="CDD" id="cd05195">
    <property type="entry name" value="enoyl_red"/>
    <property type="match status" value="1"/>
</dbReference>
<dbReference type="SMART" id="SM00826">
    <property type="entry name" value="PKS_DH"/>
    <property type="match status" value="1"/>
</dbReference>
<dbReference type="SMART" id="SM00823">
    <property type="entry name" value="PKS_PP"/>
    <property type="match status" value="1"/>
</dbReference>
<evidence type="ECO:0000259" key="7">
    <source>
        <dbReference type="PROSITE" id="PS52019"/>
    </source>
</evidence>
<dbReference type="GO" id="GO:0016491">
    <property type="term" value="F:oxidoreductase activity"/>
    <property type="evidence" value="ECO:0007669"/>
    <property type="project" value="InterPro"/>
</dbReference>
<accession>A0AAV9U6D8</accession>
<dbReference type="InterPro" id="IPR011032">
    <property type="entry name" value="GroES-like_sf"/>
</dbReference>
<feature type="region of interest" description="N-terminal hotdog fold" evidence="5">
    <location>
        <begin position="291"/>
        <end position="426"/>
    </location>
</feature>
<dbReference type="InterPro" id="IPR016035">
    <property type="entry name" value="Acyl_Trfase/lysoPLipase"/>
</dbReference>
<feature type="region of interest" description="C-terminal hotdog fold" evidence="5">
    <location>
        <begin position="443"/>
        <end position="596"/>
    </location>
</feature>